<evidence type="ECO:0000256" key="1">
    <source>
        <dbReference type="SAM" id="SignalP"/>
    </source>
</evidence>
<comment type="caution">
    <text evidence="2">The sequence shown here is derived from an EMBL/GenBank/DDBJ whole genome shotgun (WGS) entry which is preliminary data.</text>
</comment>
<dbReference type="AlphaFoldDB" id="A0AAE1ENZ9"/>
<protein>
    <submittedName>
        <fullName evidence="2">Uncharacterized protein</fullName>
    </submittedName>
</protein>
<feature type="signal peptide" evidence="1">
    <location>
        <begin position="1"/>
        <end position="23"/>
    </location>
</feature>
<evidence type="ECO:0000313" key="2">
    <source>
        <dbReference type="EMBL" id="KAK3857685.1"/>
    </source>
</evidence>
<evidence type="ECO:0000313" key="3">
    <source>
        <dbReference type="Proteomes" id="UP001286313"/>
    </source>
</evidence>
<keyword evidence="3" id="KW-1185">Reference proteome</keyword>
<sequence length="121" mass="13131">MTNQWNSFLSFLFSASTTRLCHLYKISAPPPPSPPNSAIFTHPSIHVTSSNSSACHSHPTVLLSPNSCQLHPSLTPSTNSITSTHSCHSHPSLSVTLTHPFTHPFHCHPFLPTSPISNTIN</sequence>
<name>A0AAE1ENZ9_PETCI</name>
<dbReference type="Proteomes" id="UP001286313">
    <property type="component" value="Unassembled WGS sequence"/>
</dbReference>
<gene>
    <name evidence="2" type="ORF">Pcinc_036080</name>
</gene>
<feature type="chain" id="PRO_5042225655" evidence="1">
    <location>
        <begin position="24"/>
        <end position="121"/>
    </location>
</feature>
<proteinExistence type="predicted"/>
<reference evidence="2" key="1">
    <citation type="submission" date="2023-10" db="EMBL/GenBank/DDBJ databases">
        <title>Genome assemblies of two species of porcelain crab, Petrolisthes cinctipes and Petrolisthes manimaculis (Anomura: Porcellanidae).</title>
        <authorList>
            <person name="Angst P."/>
        </authorList>
    </citation>
    <scope>NUCLEOTIDE SEQUENCE</scope>
    <source>
        <strain evidence="2">PB745_01</strain>
        <tissue evidence="2">Gill</tissue>
    </source>
</reference>
<keyword evidence="1" id="KW-0732">Signal</keyword>
<accession>A0AAE1ENZ9</accession>
<dbReference type="EMBL" id="JAWQEG010005546">
    <property type="protein sequence ID" value="KAK3857685.1"/>
    <property type="molecule type" value="Genomic_DNA"/>
</dbReference>
<organism evidence="2 3">
    <name type="scientific">Petrolisthes cinctipes</name>
    <name type="common">Flat porcelain crab</name>
    <dbReference type="NCBI Taxonomy" id="88211"/>
    <lineage>
        <taxon>Eukaryota</taxon>
        <taxon>Metazoa</taxon>
        <taxon>Ecdysozoa</taxon>
        <taxon>Arthropoda</taxon>
        <taxon>Crustacea</taxon>
        <taxon>Multicrustacea</taxon>
        <taxon>Malacostraca</taxon>
        <taxon>Eumalacostraca</taxon>
        <taxon>Eucarida</taxon>
        <taxon>Decapoda</taxon>
        <taxon>Pleocyemata</taxon>
        <taxon>Anomura</taxon>
        <taxon>Galatheoidea</taxon>
        <taxon>Porcellanidae</taxon>
        <taxon>Petrolisthes</taxon>
    </lineage>
</organism>